<proteinExistence type="predicted"/>
<evidence type="ECO:0000256" key="1">
    <source>
        <dbReference type="SAM" id="MobiDB-lite"/>
    </source>
</evidence>
<organism evidence="2 3">
    <name type="scientific">Cirrhinus mrigala</name>
    <name type="common">Mrigala</name>
    <dbReference type="NCBI Taxonomy" id="683832"/>
    <lineage>
        <taxon>Eukaryota</taxon>
        <taxon>Metazoa</taxon>
        <taxon>Chordata</taxon>
        <taxon>Craniata</taxon>
        <taxon>Vertebrata</taxon>
        <taxon>Euteleostomi</taxon>
        <taxon>Actinopterygii</taxon>
        <taxon>Neopterygii</taxon>
        <taxon>Teleostei</taxon>
        <taxon>Ostariophysi</taxon>
        <taxon>Cypriniformes</taxon>
        <taxon>Cyprinidae</taxon>
        <taxon>Labeoninae</taxon>
        <taxon>Labeonini</taxon>
        <taxon>Cirrhinus</taxon>
    </lineage>
</organism>
<feature type="non-terminal residue" evidence="2">
    <location>
        <position position="259"/>
    </location>
</feature>
<reference evidence="2 3" key="1">
    <citation type="submission" date="2024-05" db="EMBL/GenBank/DDBJ databases">
        <title>Genome sequencing and assembly of Indian major carp, Cirrhinus mrigala (Hamilton, 1822).</title>
        <authorList>
            <person name="Mohindra V."/>
            <person name="Chowdhury L.M."/>
            <person name="Lal K."/>
            <person name="Jena J.K."/>
        </authorList>
    </citation>
    <scope>NUCLEOTIDE SEQUENCE [LARGE SCALE GENOMIC DNA]</scope>
    <source>
        <strain evidence="2">CM1030</strain>
        <tissue evidence="2">Blood</tissue>
    </source>
</reference>
<sequence length="259" mass="27625">QHDLNSGILNNRENEMIQEIVKYDREMVKLIDLQRPRAMSMTPSIPGGIFAPPGQSQGGSSAIATLQQAFGPMVGPSTMQSPRMVRRFQVVQNLASPVAPGLGAFAAVAMASPPQADELSSTGAARWAHAPVLSCPSSNSTSLVQHGPREPNRTPELCRLPNLPCHKMALRPSHPARRRRPTSPRRQSVHPKHPILPSRGPPGTALLHQASAAAVGNYPSTPPPTGTPPAVAGPDSVIRKKDSIVSLPETDFTARSRLS</sequence>
<dbReference type="AlphaFoldDB" id="A0ABD0RVE4"/>
<feature type="compositionally biased region" description="Basic residues" evidence="1">
    <location>
        <begin position="174"/>
        <end position="193"/>
    </location>
</feature>
<name>A0ABD0RVE4_CIRMR</name>
<accession>A0ABD0RVE4</accession>
<evidence type="ECO:0000313" key="2">
    <source>
        <dbReference type="EMBL" id="KAL0201753.1"/>
    </source>
</evidence>
<dbReference type="Proteomes" id="UP001529510">
    <property type="component" value="Unassembled WGS sequence"/>
</dbReference>
<keyword evidence="3" id="KW-1185">Reference proteome</keyword>
<feature type="non-terminal residue" evidence="2">
    <location>
        <position position="1"/>
    </location>
</feature>
<feature type="compositionally biased region" description="Polar residues" evidence="1">
    <location>
        <begin position="135"/>
        <end position="144"/>
    </location>
</feature>
<comment type="caution">
    <text evidence="2">The sequence shown here is derived from an EMBL/GenBank/DDBJ whole genome shotgun (WGS) entry which is preliminary data.</text>
</comment>
<evidence type="ECO:0000313" key="3">
    <source>
        <dbReference type="Proteomes" id="UP001529510"/>
    </source>
</evidence>
<dbReference type="EMBL" id="JAMKFB020000002">
    <property type="protein sequence ID" value="KAL0201753.1"/>
    <property type="molecule type" value="Genomic_DNA"/>
</dbReference>
<protein>
    <submittedName>
        <fullName evidence="2">Uncharacterized protein</fullName>
    </submittedName>
</protein>
<gene>
    <name evidence="2" type="ORF">M9458_004940</name>
</gene>
<feature type="region of interest" description="Disordered" evidence="1">
    <location>
        <begin position="135"/>
        <end position="259"/>
    </location>
</feature>